<proteinExistence type="predicted"/>
<gene>
    <name evidence="4" type="ORF">JQX08_16030</name>
</gene>
<name>A0ABS2IHK0_9GAMM</name>
<keyword evidence="5" id="KW-1185">Reference proteome</keyword>
<sequence>MIWPATLIGAGAGFALASIPGALLGALLGQVLDRRLRLHDWRALLTHLRGSVTSAPRLDERELLFLLLGRLAKSDGAVQEAHIQLARNEMQRLQLDAQAQREAIEAFSRGKSAGGELRRPLGELRSRRERGEALLRACWRMAWADGRLGAREQELLLQWGQWLGWNAETVMSLGRDYQPAGQPLARGGAYQEALRLLGVHTDSEPVAIKRAYRRLLSQHHPDKLSGSGASPARVREATERTRELHNAYRLIRERRGFR</sequence>
<protein>
    <submittedName>
        <fullName evidence="4">TerB family tellurite resistance protein</fullName>
    </submittedName>
</protein>
<dbReference type="InterPro" id="IPR036869">
    <property type="entry name" value="J_dom_sf"/>
</dbReference>
<dbReference type="EMBL" id="JAFEUP010000005">
    <property type="protein sequence ID" value="MBM7062220.1"/>
    <property type="molecule type" value="Genomic_DNA"/>
</dbReference>
<dbReference type="SUPFAM" id="SSF158682">
    <property type="entry name" value="TerB-like"/>
    <property type="match status" value="1"/>
</dbReference>
<dbReference type="CDD" id="cd06257">
    <property type="entry name" value="DnaJ"/>
    <property type="match status" value="1"/>
</dbReference>
<dbReference type="InterPro" id="IPR001623">
    <property type="entry name" value="DnaJ_domain"/>
</dbReference>
<keyword evidence="1" id="KW-0143">Chaperone</keyword>
<dbReference type="PROSITE" id="PS50076">
    <property type="entry name" value="DNAJ_2"/>
    <property type="match status" value="1"/>
</dbReference>
<evidence type="ECO:0000313" key="4">
    <source>
        <dbReference type="EMBL" id="MBM7062220.1"/>
    </source>
</evidence>
<dbReference type="Proteomes" id="UP000717995">
    <property type="component" value="Unassembled WGS sequence"/>
</dbReference>
<dbReference type="Pfam" id="PF00226">
    <property type="entry name" value="DnaJ"/>
    <property type="match status" value="1"/>
</dbReference>
<dbReference type="Pfam" id="PF05099">
    <property type="entry name" value="TerB"/>
    <property type="match status" value="1"/>
</dbReference>
<dbReference type="InterPro" id="IPR007791">
    <property type="entry name" value="DjlA_N"/>
</dbReference>
<comment type="caution">
    <text evidence="4">The sequence shown here is derived from an EMBL/GenBank/DDBJ whole genome shotgun (WGS) entry which is preliminary data.</text>
</comment>
<reference evidence="4 5" key="1">
    <citation type="submission" date="2021-02" db="EMBL/GenBank/DDBJ databases">
        <authorList>
            <person name="Lee D.-H."/>
        </authorList>
    </citation>
    <scope>NUCLEOTIDE SEQUENCE [LARGE SCALE GENOMIC DNA]</scope>
    <source>
        <strain evidence="4 5">UL073</strain>
    </source>
</reference>
<dbReference type="SMART" id="SM00271">
    <property type="entry name" value="DnaJ"/>
    <property type="match status" value="1"/>
</dbReference>
<evidence type="ECO:0000313" key="5">
    <source>
        <dbReference type="Proteomes" id="UP000717995"/>
    </source>
</evidence>
<evidence type="ECO:0000259" key="3">
    <source>
        <dbReference type="PROSITE" id="PS50076"/>
    </source>
</evidence>
<evidence type="ECO:0000256" key="1">
    <source>
        <dbReference type="ARBA" id="ARBA00023186"/>
    </source>
</evidence>
<dbReference type="CDD" id="cd07316">
    <property type="entry name" value="terB_like_DjlA"/>
    <property type="match status" value="1"/>
</dbReference>
<feature type="domain" description="J" evidence="3">
    <location>
        <begin position="192"/>
        <end position="258"/>
    </location>
</feature>
<dbReference type="SUPFAM" id="SSF46565">
    <property type="entry name" value="Chaperone J-domain"/>
    <property type="match status" value="1"/>
</dbReference>
<accession>A0ABS2IHK0</accession>
<dbReference type="PRINTS" id="PR00625">
    <property type="entry name" value="JDOMAIN"/>
</dbReference>
<dbReference type="RefSeq" id="WP_205349415.1">
    <property type="nucleotide sequence ID" value="NZ_JAFEUP010000005.1"/>
</dbReference>
<dbReference type="InterPro" id="IPR029024">
    <property type="entry name" value="TerB-like"/>
</dbReference>
<evidence type="ECO:0000256" key="2">
    <source>
        <dbReference type="SAM" id="MobiDB-lite"/>
    </source>
</evidence>
<feature type="region of interest" description="Disordered" evidence="2">
    <location>
        <begin position="219"/>
        <end position="238"/>
    </location>
</feature>
<organism evidence="4 5">
    <name type="scientific">Zestomonas insulae</name>
    <dbReference type="NCBI Taxonomy" id="2809017"/>
    <lineage>
        <taxon>Bacteria</taxon>
        <taxon>Pseudomonadati</taxon>
        <taxon>Pseudomonadota</taxon>
        <taxon>Gammaproteobacteria</taxon>
        <taxon>Pseudomonadales</taxon>
        <taxon>Pseudomonadaceae</taxon>
        <taxon>Zestomonas</taxon>
    </lineage>
</organism>
<dbReference type="Gene3D" id="1.10.287.110">
    <property type="entry name" value="DnaJ domain"/>
    <property type="match status" value="1"/>
</dbReference>
<dbReference type="Gene3D" id="1.10.3680.10">
    <property type="entry name" value="TerB-like"/>
    <property type="match status" value="1"/>
</dbReference>